<dbReference type="InterPro" id="IPR038765">
    <property type="entry name" value="Papain-like_cys_pep_sf"/>
</dbReference>
<dbReference type="Pfam" id="PF12969">
    <property type="entry name" value="DUF3857"/>
    <property type="match status" value="1"/>
</dbReference>
<feature type="chain" id="PRO_5046746502" evidence="1">
    <location>
        <begin position="21"/>
        <end position="636"/>
    </location>
</feature>
<sequence length="636" mass="72657">MKRIFTAITFLLSGLLSADAQNIYTAADIDKSLLPYASAVIRNQEITTEVKDLNNTIYRFKEVVTVLNKNGDDNVDYVVWYDKSNRIKNIKGTIYNEFGKQVSKFSEKNFKDYAAADGFSMFLDDRYKRFQPAVSDYPYTVEYEYEIASKQSLIFHDWRPNYEPGTSVEHSSYQFICKPDFNIRYKEFNTTQPVKTETNAAGLKTYTWEANKLKALRGEPYSPDAEHYKTIVKIAPEKFSYEGIDGSFTNWNDLGKWVYDKLLNGRTTLPPETVAYLHSLTDTIKEPKQKAKAVYEYMQQKSRYVSIQVGIGGYQPFTATDVDRTGYGDCKALVNYTQAMLKAVNIDSYYCVVTAGDYKKSFSPDFASMQQGNHIILCLPFKNDTTWLECTSKEMPFGFLGDFTDDRTVLACTAQGGKLLHTPKYTAEKSKQIRKGVLTLKNDGLLSGSMTTTFEGCQFDNRPITPGEISDEIKKAKENYSINNLDIESLEYKAVKNIEPVNNEKIKFTARDYASIVDGRYYFIANLANRHLSVPREVRNRNNDVYINRGYTDIDEITYEVPAGYKMDSNPLLVNINKPFGKFTATAFKTGDKVIYKRKMELFDGTYTKDQYAELIEFYQAIADADSYKVALVKAN</sequence>
<protein>
    <submittedName>
        <fullName evidence="4">Transglutaminase-like putative cysteine protease</fullName>
    </submittedName>
</protein>
<dbReference type="RefSeq" id="WP_311948810.1">
    <property type="nucleotide sequence ID" value="NZ_JAVLVU010000001.1"/>
</dbReference>
<dbReference type="Gene3D" id="2.60.40.3140">
    <property type="match status" value="1"/>
</dbReference>
<dbReference type="InterPro" id="IPR002931">
    <property type="entry name" value="Transglutaminase-like"/>
</dbReference>
<feature type="signal peptide" evidence="1">
    <location>
        <begin position="1"/>
        <end position="20"/>
    </location>
</feature>
<dbReference type="Proteomes" id="UP001258315">
    <property type="component" value="Unassembled WGS sequence"/>
</dbReference>
<comment type="caution">
    <text evidence="4">The sequence shown here is derived from an EMBL/GenBank/DDBJ whole genome shotgun (WGS) entry which is preliminary data.</text>
</comment>
<keyword evidence="5" id="KW-1185">Reference proteome</keyword>
<gene>
    <name evidence="4" type="ORF">QE417_001460</name>
</gene>
<evidence type="ECO:0000259" key="2">
    <source>
        <dbReference type="Pfam" id="PF01841"/>
    </source>
</evidence>
<dbReference type="Gene3D" id="3.10.620.30">
    <property type="match status" value="1"/>
</dbReference>
<dbReference type="Gene3D" id="2.60.120.1130">
    <property type="match status" value="1"/>
</dbReference>
<keyword evidence="1" id="KW-0732">Signal</keyword>
<proteinExistence type="predicted"/>
<dbReference type="InterPro" id="IPR024618">
    <property type="entry name" value="DUF3857"/>
</dbReference>
<evidence type="ECO:0000256" key="1">
    <source>
        <dbReference type="SAM" id="SignalP"/>
    </source>
</evidence>
<evidence type="ECO:0000313" key="5">
    <source>
        <dbReference type="Proteomes" id="UP001258315"/>
    </source>
</evidence>
<accession>A0ABU3GRH4</accession>
<dbReference type="EMBL" id="JAVLVU010000001">
    <property type="protein sequence ID" value="MDT3402388.1"/>
    <property type="molecule type" value="Genomic_DNA"/>
</dbReference>
<dbReference type="Pfam" id="PF01841">
    <property type="entry name" value="Transglut_core"/>
    <property type="match status" value="1"/>
</dbReference>
<evidence type="ECO:0000259" key="3">
    <source>
        <dbReference type="Pfam" id="PF12969"/>
    </source>
</evidence>
<reference evidence="5" key="1">
    <citation type="submission" date="2023-07" db="EMBL/GenBank/DDBJ databases">
        <title>Functional and genomic diversity of the sorghum phyllosphere microbiome.</title>
        <authorList>
            <person name="Shade A."/>
        </authorList>
    </citation>
    <scope>NUCLEOTIDE SEQUENCE [LARGE SCALE GENOMIC DNA]</scope>
    <source>
        <strain evidence="5">SORGH_AS_0422</strain>
    </source>
</reference>
<dbReference type="SUPFAM" id="SSF54001">
    <property type="entry name" value="Cysteine proteinases"/>
    <property type="match status" value="1"/>
</dbReference>
<organism evidence="4 5">
    <name type="scientific">Mucilaginibacter terrae</name>
    <dbReference type="NCBI Taxonomy" id="1955052"/>
    <lineage>
        <taxon>Bacteria</taxon>
        <taxon>Pseudomonadati</taxon>
        <taxon>Bacteroidota</taxon>
        <taxon>Sphingobacteriia</taxon>
        <taxon>Sphingobacteriales</taxon>
        <taxon>Sphingobacteriaceae</taxon>
        <taxon>Mucilaginibacter</taxon>
    </lineage>
</organism>
<feature type="domain" description="Transglutaminase-like" evidence="2">
    <location>
        <begin position="278"/>
        <end position="376"/>
    </location>
</feature>
<evidence type="ECO:0000313" key="4">
    <source>
        <dbReference type="EMBL" id="MDT3402388.1"/>
    </source>
</evidence>
<name>A0ABU3GRH4_9SPHI</name>
<feature type="domain" description="DUF3857" evidence="3">
    <location>
        <begin position="58"/>
        <end position="216"/>
    </location>
</feature>